<dbReference type="SUPFAM" id="SSF55797">
    <property type="entry name" value="PR-1-like"/>
    <property type="match status" value="1"/>
</dbReference>
<accession>A0A5K3FJZ0</accession>
<evidence type="ECO:0000256" key="1">
    <source>
        <dbReference type="SAM" id="SignalP"/>
    </source>
</evidence>
<name>A0A5K3FJZ0_MESCO</name>
<dbReference type="InterPro" id="IPR035940">
    <property type="entry name" value="CAP_sf"/>
</dbReference>
<sequence>MLKPVLLLVLTCTVLAEVPSKEERDAIMECHMKLREGVKPAASNMHLLTYSTEVEQLADAFVKGCNPSFPSSKSEYKNVGYIQPTSSDEKLDYHDVLCNVDNTSYTYENNTCHGS</sequence>
<proteinExistence type="predicted"/>
<dbReference type="AlphaFoldDB" id="A0A5K3FJZ0"/>
<keyword evidence="1" id="KW-0732">Signal</keyword>
<evidence type="ECO:0000313" key="2">
    <source>
        <dbReference type="WBParaSite" id="MCU_009132-RA"/>
    </source>
</evidence>
<protein>
    <submittedName>
        <fullName evidence="2">SCP domain-containing protein</fullName>
    </submittedName>
</protein>
<dbReference type="WBParaSite" id="MCU_009132-RA">
    <property type="protein sequence ID" value="MCU_009132-RA"/>
    <property type="gene ID" value="MCU_009132"/>
</dbReference>
<reference evidence="2" key="1">
    <citation type="submission" date="2019-11" db="UniProtKB">
        <authorList>
            <consortium name="WormBaseParasite"/>
        </authorList>
    </citation>
    <scope>IDENTIFICATION</scope>
</reference>
<dbReference type="Gene3D" id="3.40.33.10">
    <property type="entry name" value="CAP"/>
    <property type="match status" value="1"/>
</dbReference>
<feature type="signal peptide" evidence="1">
    <location>
        <begin position="1"/>
        <end position="16"/>
    </location>
</feature>
<organism evidence="2">
    <name type="scientific">Mesocestoides corti</name>
    <name type="common">Flatworm</name>
    <dbReference type="NCBI Taxonomy" id="53468"/>
    <lineage>
        <taxon>Eukaryota</taxon>
        <taxon>Metazoa</taxon>
        <taxon>Spiralia</taxon>
        <taxon>Lophotrochozoa</taxon>
        <taxon>Platyhelminthes</taxon>
        <taxon>Cestoda</taxon>
        <taxon>Eucestoda</taxon>
        <taxon>Cyclophyllidea</taxon>
        <taxon>Mesocestoididae</taxon>
        <taxon>Mesocestoides</taxon>
    </lineage>
</organism>
<feature type="chain" id="PRO_5024343969" evidence="1">
    <location>
        <begin position="17"/>
        <end position="115"/>
    </location>
</feature>